<feature type="domain" description="DUF7196" evidence="1">
    <location>
        <begin position="1"/>
        <end position="71"/>
    </location>
</feature>
<accession>A0A386K9C9</accession>
<reference evidence="2 3" key="1">
    <citation type="submission" date="2018-08" db="EMBL/GenBank/DDBJ databases">
        <authorList>
            <person name="Washington J.M."/>
            <person name="Garlena R.A."/>
            <person name="Russell D.A."/>
            <person name="Pope W.H."/>
            <person name="Jacobs-Sera D."/>
            <person name="Hatfull G.F."/>
        </authorList>
    </citation>
    <scope>NUCLEOTIDE SEQUENCE [LARGE SCALE GENOMIC DNA]</scope>
</reference>
<organism evidence="2 3">
    <name type="scientific">Mycobacterium phage Saguaro</name>
    <dbReference type="NCBI Taxonomy" id="2315616"/>
    <lineage>
        <taxon>Viruses</taxon>
        <taxon>Duplodnaviria</taxon>
        <taxon>Heunggongvirae</taxon>
        <taxon>Uroviricota</taxon>
        <taxon>Caudoviricetes</taxon>
        <taxon>Bclasvirinae</taxon>
        <taxon>Saguarovirus</taxon>
        <taxon>Saguarovirus saguaro</taxon>
    </lineage>
</organism>
<proteinExistence type="predicted"/>
<gene>
    <name evidence="2" type="primary">13</name>
    <name evidence="2" type="ORF">SEA_SAGUARO_13</name>
</gene>
<dbReference type="EMBL" id="MH744423">
    <property type="protein sequence ID" value="AYD82008.1"/>
    <property type="molecule type" value="Genomic_DNA"/>
</dbReference>
<dbReference type="GeneID" id="60321083"/>
<dbReference type="Proteomes" id="UP000269292">
    <property type="component" value="Segment"/>
</dbReference>
<evidence type="ECO:0000259" key="1">
    <source>
        <dbReference type="Pfam" id="PF23826"/>
    </source>
</evidence>
<sequence length="73" mass="7709">MGCNCGGRTAANNNDTLGYYVVLPDGTLMPSGVNPDDPDAGAPPYFGYYEARNQVVLNGGGTVRRLRRSRASA</sequence>
<dbReference type="InterPro" id="IPR055620">
    <property type="entry name" value="DUF7196"/>
</dbReference>
<dbReference type="Pfam" id="PF23826">
    <property type="entry name" value="DUF7196"/>
    <property type="match status" value="1"/>
</dbReference>
<keyword evidence="3" id="KW-1185">Reference proteome</keyword>
<dbReference type="RefSeq" id="YP_009949676.1">
    <property type="nucleotide sequence ID" value="NC_051583.1"/>
</dbReference>
<name>A0A386K9C9_9CAUD</name>
<protein>
    <recommendedName>
        <fullName evidence="1">DUF7196 domain-containing protein</fullName>
    </recommendedName>
</protein>
<evidence type="ECO:0000313" key="3">
    <source>
        <dbReference type="Proteomes" id="UP000269292"/>
    </source>
</evidence>
<dbReference type="KEGG" id="vg:60321083"/>
<evidence type="ECO:0000313" key="2">
    <source>
        <dbReference type="EMBL" id="AYD82008.1"/>
    </source>
</evidence>